<keyword evidence="3" id="KW-0456">Lyase</keyword>
<dbReference type="KEGG" id="abac:LuPra_04313"/>
<feature type="domain" description="Lipoyl-binding" evidence="2">
    <location>
        <begin position="48"/>
        <end position="126"/>
    </location>
</feature>
<dbReference type="InterPro" id="IPR050709">
    <property type="entry name" value="Biotin_Carboxyl_Carrier/Decarb"/>
</dbReference>
<organism evidence="3 4">
    <name type="scientific">Luteitalea pratensis</name>
    <dbReference type="NCBI Taxonomy" id="1855912"/>
    <lineage>
        <taxon>Bacteria</taxon>
        <taxon>Pseudomonadati</taxon>
        <taxon>Acidobacteriota</taxon>
        <taxon>Vicinamibacteria</taxon>
        <taxon>Vicinamibacterales</taxon>
        <taxon>Vicinamibacteraceae</taxon>
        <taxon>Luteitalea</taxon>
    </lineage>
</organism>
<dbReference type="Proteomes" id="UP000076079">
    <property type="component" value="Chromosome"/>
</dbReference>
<dbReference type="PANTHER" id="PTHR45266:SF3">
    <property type="entry name" value="OXALOACETATE DECARBOXYLASE ALPHA CHAIN"/>
    <property type="match status" value="1"/>
</dbReference>
<dbReference type="AlphaFoldDB" id="A0A143PSD4"/>
<evidence type="ECO:0000313" key="3">
    <source>
        <dbReference type="EMBL" id="AMY11068.1"/>
    </source>
</evidence>
<evidence type="ECO:0000313" key="4">
    <source>
        <dbReference type="Proteomes" id="UP000076079"/>
    </source>
</evidence>
<dbReference type="EMBL" id="CP015136">
    <property type="protein sequence ID" value="AMY11068.1"/>
    <property type="molecule type" value="Genomic_DNA"/>
</dbReference>
<dbReference type="STRING" id="1855912.LuPra_04313"/>
<dbReference type="InterPro" id="IPR011053">
    <property type="entry name" value="Single_hybrid_motif"/>
</dbReference>
<dbReference type="InterPro" id="IPR000089">
    <property type="entry name" value="Biotin_lipoyl"/>
</dbReference>
<reference evidence="4" key="2">
    <citation type="submission" date="2016-04" db="EMBL/GenBank/DDBJ databases">
        <title>First Complete Genome Sequence of a Subdivision 6 Acidobacterium.</title>
        <authorList>
            <person name="Huang S."/>
            <person name="Vieira S."/>
            <person name="Bunk B."/>
            <person name="Riedel T."/>
            <person name="Sproeer C."/>
            <person name="Overmann J."/>
        </authorList>
    </citation>
    <scope>NUCLEOTIDE SEQUENCE [LARGE SCALE GENOMIC DNA]</scope>
    <source>
        <strain evidence="4">DSM 100886 HEG_-6_39</strain>
    </source>
</reference>
<name>A0A143PSD4_LUTPR</name>
<gene>
    <name evidence="3" type="primary">gcdC_1</name>
    <name evidence="3" type="ORF">LuPra_04313</name>
</gene>
<dbReference type="Pfam" id="PF00364">
    <property type="entry name" value="Biotin_lipoyl"/>
    <property type="match status" value="1"/>
</dbReference>
<dbReference type="EC" id="4.1.1.70" evidence="3"/>
<evidence type="ECO:0000256" key="1">
    <source>
        <dbReference type="ARBA" id="ARBA00023267"/>
    </source>
</evidence>
<protein>
    <submittedName>
        <fullName evidence="3">Glutaconyl-CoA decarboxylase subunit gamma</fullName>
        <ecNumber evidence="3">4.1.1.70</ecNumber>
    </submittedName>
</protein>
<dbReference type="Gene3D" id="2.40.50.100">
    <property type="match status" value="1"/>
</dbReference>
<reference evidence="3 4" key="1">
    <citation type="journal article" date="2016" name="Genome Announc.">
        <title>First Complete Genome Sequence of a Subdivision 6 Acidobacterium Strain.</title>
        <authorList>
            <person name="Huang S."/>
            <person name="Vieira S."/>
            <person name="Bunk B."/>
            <person name="Riedel T."/>
            <person name="Sproer C."/>
            <person name="Overmann J."/>
        </authorList>
    </citation>
    <scope>NUCLEOTIDE SEQUENCE [LARGE SCALE GENOMIC DNA]</scope>
    <source>
        <strain evidence="4">DSM 100886 HEG_-6_39</strain>
    </source>
</reference>
<keyword evidence="4" id="KW-1185">Reference proteome</keyword>
<dbReference type="PANTHER" id="PTHR45266">
    <property type="entry name" value="OXALOACETATE DECARBOXYLASE ALPHA CHAIN"/>
    <property type="match status" value="1"/>
</dbReference>
<evidence type="ECO:0000259" key="2">
    <source>
        <dbReference type="PROSITE" id="PS50968"/>
    </source>
</evidence>
<keyword evidence="1" id="KW-0092">Biotin</keyword>
<dbReference type="PROSITE" id="PS50968">
    <property type="entry name" value="BIOTINYL_LIPOYL"/>
    <property type="match status" value="1"/>
</dbReference>
<sequence length="132" mass="14048">MDRRPDGTWLVTDDKGTRHVAHAVTGADDEVWVHVDGEVIVVASASEQRTRPHSHGHATLDAPMPAQVTAVLVAPGDVVEAGATLVLLEAMKMELPLKSPFAGRIEAVHCAVGDRVAPGRILVDVVPREETP</sequence>
<accession>A0A143PSD4</accession>
<proteinExistence type="predicted"/>
<dbReference type="GO" id="GO:0016829">
    <property type="term" value="F:lyase activity"/>
    <property type="evidence" value="ECO:0007669"/>
    <property type="project" value="UniProtKB-KW"/>
</dbReference>
<dbReference type="SUPFAM" id="SSF51230">
    <property type="entry name" value="Single hybrid motif"/>
    <property type="match status" value="1"/>
</dbReference>
<dbReference type="CDD" id="cd06850">
    <property type="entry name" value="biotinyl_domain"/>
    <property type="match status" value="1"/>
</dbReference>